<feature type="coiled-coil region" evidence="1">
    <location>
        <begin position="194"/>
        <end position="282"/>
    </location>
</feature>
<feature type="compositionally biased region" description="Basic and acidic residues" evidence="2">
    <location>
        <begin position="374"/>
        <end position="384"/>
    </location>
</feature>
<accession>A0A8T0HSS9</accession>
<evidence type="ECO:0000313" key="4">
    <source>
        <dbReference type="Proteomes" id="UP000822688"/>
    </source>
</evidence>
<evidence type="ECO:0000256" key="1">
    <source>
        <dbReference type="SAM" id="Coils"/>
    </source>
</evidence>
<feature type="region of interest" description="Disordered" evidence="2">
    <location>
        <begin position="369"/>
        <end position="407"/>
    </location>
</feature>
<name>A0A8T0HSS9_CERPU</name>
<proteinExistence type="predicted"/>
<sequence>MEREKLERGNEEWFASEVSLPNWGLDPSRDCNHVEDSELERMFGERQMQKGYFYPNAKSTRVRKRVDELFPAVYQCSVMPKHQCISESFARAIVSEVCHGYPLNWAQYAEERWRAKKSGKKKVTPVIKYEAEVIKDSYYGLVKARFETELAKLELLHSEVEADYSDRHIFISSLMSKPKNPACGAEAVQVKKSISRLRKKLHASEDALKNLGDSDHEQEKKGAQDRIVLLKYRLKKKEIALKDTKGEIIEAMEELKRLEAVMKDLQDKSDRLRVKLNKMVKLLFFPLTLHTNYHIEGDQSGRSTFQLKVNKCALCDSTFTRMDIIVAPCHCTYHPWCVVMQCMLADECADRECKEQFIESWKKSLGLDKLPQYDLDKPPRDVQQPRRKRKHTNSNIGGVNFSKKKKR</sequence>
<evidence type="ECO:0000313" key="3">
    <source>
        <dbReference type="EMBL" id="KAG0573857.1"/>
    </source>
</evidence>
<comment type="caution">
    <text evidence="3">The sequence shown here is derived from an EMBL/GenBank/DDBJ whole genome shotgun (WGS) entry which is preliminary data.</text>
</comment>
<reference evidence="3" key="1">
    <citation type="submission" date="2020-06" db="EMBL/GenBank/DDBJ databases">
        <title>WGS assembly of Ceratodon purpureus strain R40.</title>
        <authorList>
            <person name="Carey S.B."/>
            <person name="Jenkins J."/>
            <person name="Shu S."/>
            <person name="Lovell J.T."/>
            <person name="Sreedasyam A."/>
            <person name="Maumus F."/>
            <person name="Tiley G.P."/>
            <person name="Fernandez-Pozo N."/>
            <person name="Barry K."/>
            <person name="Chen C."/>
            <person name="Wang M."/>
            <person name="Lipzen A."/>
            <person name="Daum C."/>
            <person name="Saski C.A."/>
            <person name="Payton A.C."/>
            <person name="Mcbreen J.C."/>
            <person name="Conrad R.E."/>
            <person name="Kollar L.M."/>
            <person name="Olsson S."/>
            <person name="Huttunen S."/>
            <person name="Landis J.B."/>
            <person name="Wickett N.J."/>
            <person name="Johnson M.G."/>
            <person name="Rensing S.A."/>
            <person name="Grimwood J."/>
            <person name="Schmutz J."/>
            <person name="Mcdaniel S.F."/>
        </authorList>
    </citation>
    <scope>NUCLEOTIDE SEQUENCE</scope>
    <source>
        <strain evidence="3">R40</strain>
    </source>
</reference>
<dbReference type="AlphaFoldDB" id="A0A8T0HSS9"/>
<keyword evidence="4" id="KW-1185">Reference proteome</keyword>
<gene>
    <name evidence="3" type="ORF">KC19_VG215600</name>
</gene>
<keyword evidence="1" id="KW-0175">Coiled coil</keyword>
<protein>
    <submittedName>
        <fullName evidence="3">Uncharacterized protein</fullName>
    </submittedName>
</protein>
<dbReference type="Proteomes" id="UP000822688">
    <property type="component" value="Chromosome V"/>
</dbReference>
<organism evidence="3 4">
    <name type="scientific">Ceratodon purpureus</name>
    <name type="common">Fire moss</name>
    <name type="synonym">Dicranum purpureum</name>
    <dbReference type="NCBI Taxonomy" id="3225"/>
    <lineage>
        <taxon>Eukaryota</taxon>
        <taxon>Viridiplantae</taxon>
        <taxon>Streptophyta</taxon>
        <taxon>Embryophyta</taxon>
        <taxon>Bryophyta</taxon>
        <taxon>Bryophytina</taxon>
        <taxon>Bryopsida</taxon>
        <taxon>Dicranidae</taxon>
        <taxon>Pseudoditrichales</taxon>
        <taxon>Ditrichaceae</taxon>
        <taxon>Ceratodon</taxon>
    </lineage>
</organism>
<evidence type="ECO:0000256" key="2">
    <source>
        <dbReference type="SAM" id="MobiDB-lite"/>
    </source>
</evidence>
<dbReference type="EMBL" id="CM026426">
    <property type="protein sequence ID" value="KAG0573857.1"/>
    <property type="molecule type" value="Genomic_DNA"/>
</dbReference>